<dbReference type="EMBL" id="CAJVRL010000061">
    <property type="protein sequence ID" value="CAG8955319.1"/>
    <property type="molecule type" value="Genomic_DNA"/>
</dbReference>
<dbReference type="InterPro" id="IPR002376">
    <property type="entry name" value="Formyl_transf_N"/>
</dbReference>
<feature type="region of interest" description="Disordered" evidence="10">
    <location>
        <begin position="1"/>
        <end position="21"/>
    </location>
</feature>
<dbReference type="SUPFAM" id="SSF53328">
    <property type="entry name" value="Formyltransferase"/>
    <property type="match status" value="1"/>
</dbReference>
<evidence type="ECO:0000256" key="6">
    <source>
        <dbReference type="ARBA" id="ARBA00038440"/>
    </source>
</evidence>
<keyword evidence="13" id="KW-1185">Reference proteome</keyword>
<dbReference type="InterPro" id="IPR036477">
    <property type="entry name" value="Formyl_transf_N_sf"/>
</dbReference>
<keyword evidence="4" id="KW-0808">Transferase</keyword>
<evidence type="ECO:0000256" key="10">
    <source>
        <dbReference type="SAM" id="MobiDB-lite"/>
    </source>
</evidence>
<dbReference type="FunFam" id="3.40.50.170:FF:000009">
    <property type="entry name" value="Phosphoribosylglycinamide formyltransferase (Eurofung)"/>
    <property type="match status" value="1"/>
</dbReference>
<keyword evidence="5" id="KW-0658">Purine biosynthesis</keyword>
<evidence type="ECO:0000256" key="5">
    <source>
        <dbReference type="ARBA" id="ARBA00022755"/>
    </source>
</evidence>
<organism evidence="12 13">
    <name type="scientific">Hymenoscyphus fraxineus</name>
    <dbReference type="NCBI Taxonomy" id="746836"/>
    <lineage>
        <taxon>Eukaryota</taxon>
        <taxon>Fungi</taxon>
        <taxon>Dikarya</taxon>
        <taxon>Ascomycota</taxon>
        <taxon>Pezizomycotina</taxon>
        <taxon>Leotiomycetes</taxon>
        <taxon>Helotiales</taxon>
        <taxon>Helotiaceae</taxon>
        <taxon>Hymenoscyphus</taxon>
    </lineage>
</organism>
<evidence type="ECO:0000256" key="4">
    <source>
        <dbReference type="ARBA" id="ARBA00022679"/>
    </source>
</evidence>
<dbReference type="Gene3D" id="3.40.50.170">
    <property type="entry name" value="Formyl transferase, N-terminal domain"/>
    <property type="match status" value="1"/>
</dbReference>
<proteinExistence type="inferred from homology"/>
<reference evidence="12" key="1">
    <citation type="submission" date="2021-07" db="EMBL/GenBank/DDBJ databases">
        <authorList>
            <person name="Durling M."/>
        </authorList>
    </citation>
    <scope>NUCLEOTIDE SEQUENCE</scope>
</reference>
<evidence type="ECO:0000256" key="1">
    <source>
        <dbReference type="ARBA" id="ARBA00005054"/>
    </source>
</evidence>
<evidence type="ECO:0000256" key="9">
    <source>
        <dbReference type="ARBA" id="ARBA00047664"/>
    </source>
</evidence>
<comment type="similarity">
    <text evidence="6">Belongs to the GART family.</text>
</comment>
<sequence>MTFKTPTTPSEHFHSLEHSHQPLRRSYLPAMSSDPPTTKATVLISGEGSNLQALIDATSNLMPYLKIVRVISNKAKANGLNRAKAAAIPTAYHNLVSGRYHKLGEKDESVKKAAREKYDEDLAKLILEDEPDIVICAGWMHILTPKFLDPLEQRTPKIPVINLHPALPGAYDGAHAIERAHKDYQDGKLENDTTGIMIHYVISEVDRGEPIVVRMIKCKPSETLDELETRVHAEEHQLILEGTQMAIHNLWGQRSKSS</sequence>
<dbReference type="PANTHER" id="PTHR43369:SF2">
    <property type="entry name" value="PHOSPHORIBOSYLGLYCINAMIDE FORMYLTRANSFERASE"/>
    <property type="match status" value="1"/>
</dbReference>
<feature type="compositionally biased region" description="Polar residues" evidence="10">
    <location>
        <begin position="1"/>
        <end position="10"/>
    </location>
</feature>
<evidence type="ECO:0000256" key="8">
    <source>
        <dbReference type="ARBA" id="ARBA00041682"/>
    </source>
</evidence>
<evidence type="ECO:0000313" key="12">
    <source>
        <dbReference type="EMBL" id="CAG8955319.1"/>
    </source>
</evidence>
<dbReference type="GO" id="GO:0005737">
    <property type="term" value="C:cytoplasm"/>
    <property type="evidence" value="ECO:0007669"/>
    <property type="project" value="TreeGrafter"/>
</dbReference>
<dbReference type="Pfam" id="PF00551">
    <property type="entry name" value="Formyl_trans_N"/>
    <property type="match status" value="1"/>
</dbReference>
<dbReference type="PANTHER" id="PTHR43369">
    <property type="entry name" value="PHOSPHORIBOSYLGLYCINAMIDE FORMYLTRANSFERASE"/>
    <property type="match status" value="1"/>
</dbReference>
<dbReference type="GO" id="GO:0006189">
    <property type="term" value="P:'de novo' IMP biosynthetic process"/>
    <property type="evidence" value="ECO:0007669"/>
    <property type="project" value="InterPro"/>
</dbReference>
<comment type="catalytic activity">
    <reaction evidence="9">
        <text>N(1)-(5-phospho-beta-D-ribosyl)glycinamide + (6R)-10-formyltetrahydrofolate = N(2)-formyl-N(1)-(5-phospho-beta-D-ribosyl)glycinamide + (6S)-5,6,7,8-tetrahydrofolate + H(+)</text>
        <dbReference type="Rhea" id="RHEA:15053"/>
        <dbReference type="ChEBI" id="CHEBI:15378"/>
        <dbReference type="ChEBI" id="CHEBI:57453"/>
        <dbReference type="ChEBI" id="CHEBI:143788"/>
        <dbReference type="ChEBI" id="CHEBI:147286"/>
        <dbReference type="ChEBI" id="CHEBI:195366"/>
        <dbReference type="EC" id="2.1.2.2"/>
    </reaction>
</comment>
<dbReference type="EC" id="2.1.2.2" evidence="2"/>
<evidence type="ECO:0000259" key="11">
    <source>
        <dbReference type="Pfam" id="PF00551"/>
    </source>
</evidence>
<evidence type="ECO:0000313" key="13">
    <source>
        <dbReference type="Proteomes" id="UP000696280"/>
    </source>
</evidence>
<comment type="caution">
    <text evidence="12">The sequence shown here is derived from an EMBL/GenBank/DDBJ whole genome shotgun (WGS) entry which is preliminary data.</text>
</comment>
<accession>A0A9N9KWT1</accession>
<feature type="domain" description="Formyl transferase N-terminal" evidence="11">
    <location>
        <begin position="39"/>
        <end position="241"/>
    </location>
</feature>
<gene>
    <name evidence="12" type="ORF">HYFRA_00011300</name>
</gene>
<evidence type="ECO:0000256" key="7">
    <source>
        <dbReference type="ARBA" id="ARBA00041324"/>
    </source>
</evidence>
<dbReference type="AlphaFoldDB" id="A0A9N9KWT1"/>
<dbReference type="InterPro" id="IPR004607">
    <property type="entry name" value="GART"/>
</dbReference>
<evidence type="ECO:0000256" key="2">
    <source>
        <dbReference type="ARBA" id="ARBA00012254"/>
    </source>
</evidence>
<feature type="compositionally biased region" description="Basic and acidic residues" evidence="10">
    <location>
        <begin position="11"/>
        <end position="20"/>
    </location>
</feature>
<dbReference type="NCBIfam" id="TIGR00639">
    <property type="entry name" value="PurN"/>
    <property type="match status" value="1"/>
</dbReference>
<dbReference type="HAMAP" id="MF_01930">
    <property type="entry name" value="PurN"/>
    <property type="match status" value="1"/>
</dbReference>
<dbReference type="GO" id="GO:0004644">
    <property type="term" value="F:phosphoribosylglycinamide formyltransferase activity"/>
    <property type="evidence" value="ECO:0007669"/>
    <property type="project" value="UniProtKB-EC"/>
</dbReference>
<protein>
    <recommendedName>
        <fullName evidence="3">Phosphoribosylglycinamide formyltransferase</fullName>
        <ecNumber evidence="2">2.1.2.2</ecNumber>
    </recommendedName>
    <alternativeName>
        <fullName evidence="8">5'-phosphoribosylglycinamide transformylase</fullName>
    </alternativeName>
    <alternativeName>
        <fullName evidence="7">GAR transformylase</fullName>
    </alternativeName>
</protein>
<dbReference type="Proteomes" id="UP000696280">
    <property type="component" value="Unassembled WGS sequence"/>
</dbReference>
<evidence type="ECO:0000256" key="3">
    <source>
        <dbReference type="ARBA" id="ARBA00022076"/>
    </source>
</evidence>
<comment type="pathway">
    <text evidence="1">Purine metabolism; IMP biosynthesis via de novo pathway; N(2)-formyl-N(1)-(5-phospho-D-ribosyl)glycinamide from N(1)-(5-phospho-D-ribosyl)glycinamide (10-formyl THF route): step 1/1.</text>
</comment>
<name>A0A9N9KWT1_9HELO</name>